<gene>
    <name evidence="1" type="ORF">BLSMQ_3114</name>
    <name evidence="2" type="ORF">CXR23_16385</name>
    <name evidence="3" type="ORF">CXR27_15970</name>
</gene>
<proteinExistence type="predicted"/>
<reference evidence="5 6" key="4">
    <citation type="submission" date="2019-01" db="EMBL/GenBank/DDBJ databases">
        <title>Comparative genomic analysis of Brevibacterium aurantiacum sheds light on its evolution and its adaptation to smear-ripened cheeses.</title>
        <authorList>
            <person name="Moineau S."/>
        </authorList>
    </citation>
    <scope>NUCLEOTIDE SEQUENCE [LARGE SCALE GENOMIC DNA]</scope>
    <source>
        <strain evidence="2 6">SMQ-1417</strain>
        <strain evidence="3 5">SMQ-1420</strain>
    </source>
</reference>
<dbReference type="EMBL" id="CP017150">
    <property type="protein sequence ID" value="AOP54816.1"/>
    <property type="molecule type" value="Genomic_DNA"/>
</dbReference>
<dbReference type="GO" id="GO:0005737">
    <property type="term" value="C:cytoplasm"/>
    <property type="evidence" value="ECO:0007669"/>
    <property type="project" value="TreeGrafter"/>
</dbReference>
<reference evidence="5 6" key="3">
    <citation type="submission" date="2017-12" db="EMBL/GenBank/DDBJ databases">
        <authorList>
            <person name="Levesque S."/>
        </authorList>
    </citation>
    <scope>NUCLEOTIDE SEQUENCE [LARGE SCALE GENOMIC DNA]</scope>
    <source>
        <strain evidence="2 6">SMQ-1417</strain>
        <strain evidence="3 5">SMQ-1420</strain>
    </source>
</reference>
<evidence type="ECO:0000313" key="4">
    <source>
        <dbReference type="Proteomes" id="UP000094793"/>
    </source>
</evidence>
<dbReference type="PANTHER" id="PTHR48079:SF6">
    <property type="entry name" value="NAD(P)-BINDING DOMAIN-CONTAINING PROTEIN-RELATED"/>
    <property type="match status" value="1"/>
</dbReference>
<dbReference type="EMBL" id="CP025330">
    <property type="protein sequence ID" value="AZT94526.1"/>
    <property type="molecule type" value="Genomic_DNA"/>
</dbReference>
<evidence type="ECO:0000313" key="5">
    <source>
        <dbReference type="Proteomes" id="UP000282731"/>
    </source>
</evidence>
<evidence type="ECO:0000313" key="2">
    <source>
        <dbReference type="EMBL" id="AZT94526.1"/>
    </source>
</evidence>
<evidence type="ECO:0000313" key="6">
    <source>
        <dbReference type="Proteomes" id="UP000283000"/>
    </source>
</evidence>
<dbReference type="PATRIC" id="fig|1703.10.peg.3219"/>
<evidence type="ECO:0000313" key="3">
    <source>
        <dbReference type="EMBL" id="AZT98315.1"/>
    </source>
</evidence>
<dbReference type="InterPro" id="IPR036291">
    <property type="entry name" value="NAD(P)-bd_dom_sf"/>
</dbReference>
<protein>
    <submittedName>
        <fullName evidence="2">NAD(P)-dependent oxidoreductase</fullName>
    </submittedName>
    <submittedName>
        <fullName evidence="1">Nucleoside-diphosphate-sugar epimerase</fullName>
    </submittedName>
</protein>
<dbReference type="Proteomes" id="UP000283000">
    <property type="component" value="Chromosome"/>
</dbReference>
<dbReference type="InterPro" id="IPR051783">
    <property type="entry name" value="NAD(P)-dependent_oxidoreduct"/>
</dbReference>
<name>A0A1D7W6Z6_BREAU</name>
<dbReference type="Gene3D" id="3.40.50.720">
    <property type="entry name" value="NAD(P)-binding Rossmann-like Domain"/>
    <property type="match status" value="1"/>
</dbReference>
<reference evidence="1" key="1">
    <citation type="submission" date="2016-09" db="EMBL/GenBank/DDBJ databases">
        <title>Complete Genome Sequence of Brevibacterium aurantiacum SMQ-1335.</title>
        <authorList>
            <person name="de Melo A.G."/>
            <person name="Labrie S.J."/>
            <person name="Dumaresq J."/>
            <person name="Roberts R.J."/>
            <person name="Tremblay D.M."/>
            <person name="Moineau S."/>
        </authorList>
    </citation>
    <scope>NUCLEOTIDE SEQUENCE</scope>
    <source>
        <strain evidence="1">SMQ-1335</strain>
    </source>
</reference>
<accession>A0A1D7W6Z6</accession>
<dbReference type="KEGG" id="blin:BLSMQ_3114"/>
<dbReference type="PANTHER" id="PTHR48079">
    <property type="entry name" value="PROTEIN YEEZ"/>
    <property type="match status" value="1"/>
</dbReference>
<sequence length="270" mass="29662">MRVLLAGCGDLGTRLGLNLVRKGHEVIGLRRHTESLPASFTPFAVDLTRPGTVKIDDIDAVVITLTPDEYTDDGYEQTYLRGVQGLIGVLESTPERVILLSSTRVLGSASPGAVANEDSQPHPDSSPARTLWETENLIRDTFASASIIRAAGIYGRENARLIEGVRSGRPVNYRRWTNRIHHADLVRALEALLFSSEAPRLMHAVDSCPVQLGEVVEFLASELNVSPPPDLSAEPADGKRLENTRFYEFLGSLEFPTYREGYSHQLRTGA</sequence>
<dbReference type="OrthoDB" id="9808276at2"/>
<dbReference type="RefSeq" id="WP_069600785.1">
    <property type="nucleotide sequence ID" value="NZ_CP017150.1"/>
</dbReference>
<dbReference type="Proteomes" id="UP000282731">
    <property type="component" value="Chromosome"/>
</dbReference>
<dbReference type="SUPFAM" id="SSF51735">
    <property type="entry name" value="NAD(P)-binding Rossmann-fold domains"/>
    <property type="match status" value="1"/>
</dbReference>
<dbReference type="Proteomes" id="UP000094793">
    <property type="component" value="Chromosome"/>
</dbReference>
<evidence type="ECO:0000313" key="1">
    <source>
        <dbReference type="EMBL" id="AOP54816.1"/>
    </source>
</evidence>
<reference evidence="4" key="2">
    <citation type="submission" date="2016-09" db="EMBL/GenBank/DDBJ databases">
        <title>Complete Genome Sequence of Brevibacterium linens SMQ-1335.</title>
        <authorList>
            <person name="de Melo A.G."/>
            <person name="Labrie S.J."/>
            <person name="Dumaresq J."/>
            <person name="Roberts R.J."/>
            <person name="Tremblay D.M."/>
            <person name="Moineau S."/>
        </authorList>
    </citation>
    <scope>NUCLEOTIDE SEQUENCE [LARGE SCALE GENOMIC DNA]</scope>
    <source>
        <strain evidence="4">SMQ-1335</strain>
    </source>
</reference>
<dbReference type="AlphaFoldDB" id="A0A1D7W6Z6"/>
<dbReference type="GO" id="GO:0004029">
    <property type="term" value="F:aldehyde dehydrogenase (NAD+) activity"/>
    <property type="evidence" value="ECO:0007669"/>
    <property type="project" value="TreeGrafter"/>
</dbReference>
<dbReference type="EMBL" id="CP025334">
    <property type="protein sequence ID" value="AZT98315.1"/>
    <property type="molecule type" value="Genomic_DNA"/>
</dbReference>
<organism evidence="1 4">
    <name type="scientific">Brevibacterium aurantiacum</name>
    <dbReference type="NCBI Taxonomy" id="273384"/>
    <lineage>
        <taxon>Bacteria</taxon>
        <taxon>Bacillati</taxon>
        <taxon>Actinomycetota</taxon>
        <taxon>Actinomycetes</taxon>
        <taxon>Micrococcales</taxon>
        <taxon>Brevibacteriaceae</taxon>
        <taxon>Brevibacterium</taxon>
    </lineage>
</organism>
<dbReference type="CDD" id="cd05266">
    <property type="entry name" value="SDR_a4"/>
    <property type="match status" value="1"/>
</dbReference>